<dbReference type="SMART" id="SM00249">
    <property type="entry name" value="PHD"/>
    <property type="match status" value="1"/>
</dbReference>
<dbReference type="GO" id="GO:0006355">
    <property type="term" value="P:regulation of DNA-templated transcription"/>
    <property type="evidence" value="ECO:0007669"/>
    <property type="project" value="InterPro"/>
</dbReference>
<evidence type="ECO:0000256" key="3">
    <source>
        <dbReference type="ARBA" id="ARBA00022833"/>
    </source>
</evidence>
<dbReference type="InterPro" id="IPR011011">
    <property type="entry name" value="Znf_FYVE_PHD"/>
</dbReference>
<name>A0A4Z1P1R7_9PEZI</name>
<feature type="compositionally biased region" description="Basic and acidic residues" evidence="5">
    <location>
        <begin position="339"/>
        <end position="389"/>
    </location>
</feature>
<dbReference type="PROSITE" id="PS01359">
    <property type="entry name" value="ZF_PHD_1"/>
    <property type="match status" value="1"/>
</dbReference>
<sequence>MGSRKRGREQMEAVEPVPEVAEEPSALQKIREMWEFASLMQYLFFFGKAVKLEDLDVEDFEDECLKPTTSERLKQIGLALLKSVSSHKGLTLEMFDEYTRRQYVAKAPKRNPFGVDDEPAQFNEFDVCTKIRVLQQLSIWTLNNPNPIRERLDERESEQISWRIEPFGWDRDDRVYFVLDDNRLYRRTDAPPPSEIATPKPKAKAKKGGRSTRSNKRRRVSRTIPETSPEEEEETVRGTESGEPAAEEEEEKEERPDDFFMQKWELIAVTLDEYNTFIDTIRKSKDPNEKSLVKSIHEHVFPILAEQEEERQRKEARRMKELELMQKLATSKRSSRLAGKMDKIKEQQEAEEAERRRREELEMAHKEQRKQQELENARESRRETREQRLKEREVKRILEEERLQQEEELLKKIKTNDLDAEAARARLSERKLKANMEKRKRELDNLQQDDEWYFDCSICGVHGDNLDDGTHSIACEKCNVWQHSACHGISVQQAEREDFHFLCKDCKKKAANPGPSIKLKFGKGTPTKGDDAHAGKNGAQPSPAPRPSAVVNGNGHGNGNGKGQALVYPGPPPPPPGSSTLPPSVLGATASPRPGSSASPYQRQPPVHHYTPVTGPPAYNGYYQPPPPQGMYNPQSIQVRPPPPAPQPYQGAPPTSYQYPPAAQAPVAHMQQSQYPSTQSSPTRPSPQMYVPPVSASPPPMTALSPQAQYTPRPNHTPQPQHFTPPTQYAAPYQPGFSPAKHASPRITSSPSLSSVTAPIIPPPHHSNSHSPVPVKHAPPTGQQGNGLGLEHLGATPPLPAPSIGNGSLAPGQNGTNGSS</sequence>
<feature type="region of interest" description="Disordered" evidence="5">
    <location>
        <begin position="187"/>
        <end position="257"/>
    </location>
</feature>
<evidence type="ECO:0000256" key="5">
    <source>
        <dbReference type="SAM" id="MobiDB-lite"/>
    </source>
</evidence>
<dbReference type="InterPro" id="IPR028938">
    <property type="entry name" value="Rsf1-like"/>
</dbReference>
<dbReference type="EMBL" id="SNSC02000009">
    <property type="protein sequence ID" value="TID21353.1"/>
    <property type="molecule type" value="Genomic_DNA"/>
</dbReference>
<gene>
    <name evidence="7" type="ORF">E6O75_ATG04748</name>
</gene>
<keyword evidence="8" id="KW-1185">Reference proteome</keyword>
<organism evidence="7 8">
    <name type="scientific">Venturia nashicola</name>
    <dbReference type="NCBI Taxonomy" id="86259"/>
    <lineage>
        <taxon>Eukaryota</taxon>
        <taxon>Fungi</taxon>
        <taxon>Dikarya</taxon>
        <taxon>Ascomycota</taxon>
        <taxon>Pezizomycotina</taxon>
        <taxon>Dothideomycetes</taxon>
        <taxon>Pleosporomycetidae</taxon>
        <taxon>Venturiales</taxon>
        <taxon>Venturiaceae</taxon>
        <taxon>Venturia</taxon>
    </lineage>
</organism>
<comment type="caution">
    <text evidence="7">The sequence shown here is derived from an EMBL/GenBank/DDBJ whole genome shotgun (WGS) entry which is preliminary data.</text>
</comment>
<keyword evidence="1" id="KW-0479">Metal-binding</keyword>
<feature type="compositionally biased region" description="Low complexity" evidence="5">
    <location>
        <begin position="630"/>
        <end position="639"/>
    </location>
</feature>
<dbReference type="GO" id="GO:0031213">
    <property type="term" value="C:RSF complex"/>
    <property type="evidence" value="ECO:0007669"/>
    <property type="project" value="InterPro"/>
</dbReference>
<feature type="compositionally biased region" description="Low complexity" evidence="5">
    <location>
        <begin position="648"/>
        <end position="688"/>
    </location>
</feature>
<evidence type="ECO:0000256" key="4">
    <source>
        <dbReference type="PROSITE-ProRule" id="PRU00146"/>
    </source>
</evidence>
<feature type="region of interest" description="Disordered" evidence="5">
    <location>
        <begin position="514"/>
        <end position="820"/>
    </location>
</feature>
<dbReference type="GO" id="GO:0008270">
    <property type="term" value="F:zinc ion binding"/>
    <property type="evidence" value="ECO:0007669"/>
    <property type="project" value="UniProtKB-KW"/>
</dbReference>
<feature type="compositionally biased region" description="Low complexity" evidence="5">
    <location>
        <begin position="578"/>
        <end position="587"/>
    </location>
</feature>
<feature type="compositionally biased region" description="Basic residues" evidence="5">
    <location>
        <begin position="201"/>
        <end position="221"/>
    </location>
</feature>
<feature type="compositionally biased region" description="Low complexity" evidence="5">
    <location>
        <begin position="714"/>
        <end position="728"/>
    </location>
</feature>
<evidence type="ECO:0000259" key="6">
    <source>
        <dbReference type="PROSITE" id="PS50016"/>
    </source>
</evidence>
<dbReference type="STRING" id="86259.A0A4Z1P1R7"/>
<dbReference type="AlphaFoldDB" id="A0A4Z1P1R7"/>
<dbReference type="InterPro" id="IPR001965">
    <property type="entry name" value="Znf_PHD"/>
</dbReference>
<dbReference type="InterPro" id="IPR019787">
    <property type="entry name" value="Znf_PHD-finger"/>
</dbReference>
<reference evidence="7 8" key="1">
    <citation type="submission" date="2019-04" db="EMBL/GenBank/DDBJ databases">
        <title>High contiguity whole genome sequence and gene annotation resource for two Venturia nashicola isolates.</title>
        <authorList>
            <person name="Prokchorchik M."/>
            <person name="Won K."/>
            <person name="Lee Y."/>
            <person name="Choi E.D."/>
            <person name="Segonzac C."/>
            <person name="Sohn K.H."/>
        </authorList>
    </citation>
    <scope>NUCLEOTIDE SEQUENCE [LARGE SCALE GENOMIC DNA]</scope>
    <source>
        <strain evidence="7 8">PRI2</strain>
    </source>
</reference>
<feature type="region of interest" description="Disordered" evidence="5">
    <location>
        <begin position="330"/>
        <end position="389"/>
    </location>
</feature>
<evidence type="ECO:0000313" key="7">
    <source>
        <dbReference type="EMBL" id="TID21353.1"/>
    </source>
</evidence>
<dbReference type="Pfam" id="PF00628">
    <property type="entry name" value="PHD"/>
    <property type="match status" value="1"/>
</dbReference>
<dbReference type="InterPro" id="IPR019786">
    <property type="entry name" value="Zinc_finger_PHD-type_CS"/>
</dbReference>
<dbReference type="PANTHER" id="PTHR14296:SF3">
    <property type="entry name" value="DIKAR, ISOFORM F"/>
    <property type="match status" value="1"/>
</dbReference>
<dbReference type="SUPFAM" id="SSF57903">
    <property type="entry name" value="FYVE/PHD zinc finger"/>
    <property type="match status" value="1"/>
</dbReference>
<dbReference type="InterPro" id="IPR013083">
    <property type="entry name" value="Znf_RING/FYVE/PHD"/>
</dbReference>
<evidence type="ECO:0000256" key="1">
    <source>
        <dbReference type="ARBA" id="ARBA00022723"/>
    </source>
</evidence>
<feature type="compositionally biased region" description="Low complexity" evidence="5">
    <location>
        <begin position="745"/>
        <end position="755"/>
    </location>
</feature>
<dbReference type="OrthoDB" id="303107at2759"/>
<dbReference type="PANTHER" id="PTHR14296">
    <property type="entry name" value="REMODELING AND SPACING FACTOR 1"/>
    <property type="match status" value="1"/>
</dbReference>
<feature type="compositionally biased region" description="Polar residues" evidence="5">
    <location>
        <begin position="811"/>
        <end position="820"/>
    </location>
</feature>
<feature type="domain" description="PHD-type" evidence="6">
    <location>
        <begin position="453"/>
        <end position="509"/>
    </location>
</feature>
<dbReference type="Proteomes" id="UP000298493">
    <property type="component" value="Unassembled WGS sequence"/>
</dbReference>
<evidence type="ECO:0000313" key="8">
    <source>
        <dbReference type="Proteomes" id="UP000298493"/>
    </source>
</evidence>
<accession>A0A4Z1P1R7</accession>
<keyword evidence="3" id="KW-0862">Zinc</keyword>
<evidence type="ECO:0000256" key="2">
    <source>
        <dbReference type="ARBA" id="ARBA00022771"/>
    </source>
</evidence>
<dbReference type="Gene3D" id="3.30.40.10">
    <property type="entry name" value="Zinc/RING finger domain, C3HC4 (zinc finger)"/>
    <property type="match status" value="1"/>
</dbReference>
<dbReference type="PROSITE" id="PS50016">
    <property type="entry name" value="ZF_PHD_2"/>
    <property type="match status" value="1"/>
</dbReference>
<keyword evidence="2 4" id="KW-0863">Zinc-finger</keyword>
<protein>
    <submittedName>
        <fullName evidence="7">Phd finger domain-containing protein</fullName>
    </submittedName>
</protein>
<proteinExistence type="predicted"/>